<evidence type="ECO:0000313" key="2">
    <source>
        <dbReference type="Proteomes" id="UP001156641"/>
    </source>
</evidence>
<organism evidence="1 2">
    <name type="scientific">Acidocella aquatica</name>
    <dbReference type="NCBI Taxonomy" id="1922313"/>
    <lineage>
        <taxon>Bacteria</taxon>
        <taxon>Pseudomonadati</taxon>
        <taxon>Pseudomonadota</taxon>
        <taxon>Alphaproteobacteria</taxon>
        <taxon>Acetobacterales</taxon>
        <taxon>Acidocellaceae</taxon>
        <taxon>Acidocella</taxon>
    </lineage>
</organism>
<proteinExistence type="predicted"/>
<sequence>MFQPDMKNLPPLPDSLAGTAAFLTPHEREELWRAAIIMADSRGLLMRVTSLFGRRIEALRARLAQAGGHFGGEAWVDITQRAQDSVEETLWRSYNLATFGLSSTARPRRPHGNRAHRLATAASGAASGLIGLPGVLFDIPFTTTAILRSIAQAARDAGEDLATEDTRRACLEVLAFGGPGTGDDESETGYWAARLGLSHLSLNLLIKSAAGRFGVVLSEKLLAQAVPIAGAITGSALNYAFTRYYQNMAQVQFCLRALERRTGEPAAVHQTFTAMLREARARHRITRRASPAPEAVFLPR</sequence>
<keyword evidence="2" id="KW-1185">Reference proteome</keyword>
<dbReference type="Pfam" id="PF12787">
    <property type="entry name" value="EcsC"/>
    <property type="match status" value="1"/>
</dbReference>
<name>A0ABQ6A9M8_9PROT</name>
<gene>
    <name evidence="1" type="ORF">GCM10010909_22270</name>
</gene>
<dbReference type="PANTHER" id="PTHR41260">
    <property type="entry name" value="PROTEIN ECSC"/>
    <property type="match status" value="1"/>
</dbReference>
<dbReference type="PANTHER" id="PTHR41260:SF1">
    <property type="entry name" value="PROTEIN ECSC"/>
    <property type="match status" value="1"/>
</dbReference>
<comment type="caution">
    <text evidence="1">The sequence shown here is derived from an EMBL/GenBank/DDBJ whole genome shotgun (WGS) entry which is preliminary data.</text>
</comment>
<protein>
    <submittedName>
        <fullName evidence="1">Peptidase</fullName>
    </submittedName>
</protein>
<dbReference type="EMBL" id="BSOS01000067">
    <property type="protein sequence ID" value="GLR67546.1"/>
    <property type="molecule type" value="Genomic_DNA"/>
</dbReference>
<reference evidence="2" key="1">
    <citation type="journal article" date="2019" name="Int. J. Syst. Evol. Microbiol.">
        <title>The Global Catalogue of Microorganisms (GCM) 10K type strain sequencing project: providing services to taxonomists for standard genome sequencing and annotation.</title>
        <authorList>
            <consortium name="The Broad Institute Genomics Platform"/>
            <consortium name="The Broad Institute Genome Sequencing Center for Infectious Disease"/>
            <person name="Wu L."/>
            <person name="Ma J."/>
        </authorList>
    </citation>
    <scope>NUCLEOTIDE SEQUENCE [LARGE SCALE GENOMIC DNA]</scope>
    <source>
        <strain evidence="2">NBRC 112502</strain>
    </source>
</reference>
<evidence type="ECO:0000313" key="1">
    <source>
        <dbReference type="EMBL" id="GLR67546.1"/>
    </source>
</evidence>
<dbReference type="InterPro" id="IPR024787">
    <property type="entry name" value="EcsC"/>
</dbReference>
<dbReference type="Proteomes" id="UP001156641">
    <property type="component" value="Unassembled WGS sequence"/>
</dbReference>
<dbReference type="RefSeq" id="WP_284258282.1">
    <property type="nucleotide sequence ID" value="NZ_BSOS01000067.1"/>
</dbReference>
<accession>A0ABQ6A9M8</accession>